<dbReference type="GO" id="GO:0004930">
    <property type="term" value="F:G protein-coupled receptor activity"/>
    <property type="evidence" value="ECO:0007669"/>
    <property type="project" value="UniProtKB-KW"/>
</dbReference>
<dbReference type="PROSITE" id="PS50262">
    <property type="entry name" value="G_PROTEIN_RECEP_F1_2"/>
    <property type="match status" value="1"/>
</dbReference>
<keyword evidence="14" id="KW-1185">Reference proteome</keyword>
<protein>
    <submittedName>
        <fullName evidence="13">Putative G-protein coupled receptor C06G4.5</fullName>
    </submittedName>
</protein>
<dbReference type="OMA" id="YANTSKH"/>
<evidence type="ECO:0000256" key="2">
    <source>
        <dbReference type="ARBA" id="ARBA00022475"/>
    </source>
</evidence>
<dbReference type="Proteomes" id="UP000031036">
    <property type="component" value="Unassembled WGS sequence"/>
</dbReference>
<feature type="region of interest" description="Disordered" evidence="10">
    <location>
        <begin position="358"/>
        <end position="390"/>
    </location>
</feature>
<keyword evidence="6 11" id="KW-0472">Membrane</keyword>
<dbReference type="GO" id="GO:0005886">
    <property type="term" value="C:plasma membrane"/>
    <property type="evidence" value="ECO:0007669"/>
    <property type="project" value="UniProtKB-SubCell"/>
</dbReference>
<feature type="transmembrane region" description="Helical" evidence="11">
    <location>
        <begin position="49"/>
        <end position="76"/>
    </location>
</feature>
<dbReference type="EMBL" id="JPKZ01002886">
    <property type="protein sequence ID" value="KHN74656.1"/>
    <property type="molecule type" value="Genomic_DNA"/>
</dbReference>
<evidence type="ECO:0000256" key="10">
    <source>
        <dbReference type="SAM" id="MobiDB-lite"/>
    </source>
</evidence>
<dbReference type="SUPFAM" id="SSF81321">
    <property type="entry name" value="Family A G protein-coupled receptor-like"/>
    <property type="match status" value="1"/>
</dbReference>
<evidence type="ECO:0000256" key="4">
    <source>
        <dbReference type="ARBA" id="ARBA00022989"/>
    </source>
</evidence>
<dbReference type="GO" id="GO:0042277">
    <property type="term" value="F:peptide binding"/>
    <property type="evidence" value="ECO:0007669"/>
    <property type="project" value="TreeGrafter"/>
</dbReference>
<keyword evidence="3 9" id="KW-0812">Transmembrane</keyword>
<dbReference type="STRING" id="6265.A0A0B2UU66"/>
<dbReference type="InterPro" id="IPR017452">
    <property type="entry name" value="GPCR_Rhodpsn_7TM"/>
</dbReference>
<evidence type="ECO:0000256" key="9">
    <source>
        <dbReference type="RuleBase" id="RU000688"/>
    </source>
</evidence>
<dbReference type="InterPro" id="IPR000276">
    <property type="entry name" value="GPCR_Rhodpsn"/>
</dbReference>
<dbReference type="OrthoDB" id="6076970at2759"/>
<name>A0A0B2UU66_TOXCA</name>
<feature type="transmembrane region" description="Helical" evidence="11">
    <location>
        <begin position="186"/>
        <end position="210"/>
    </location>
</feature>
<dbReference type="Pfam" id="PF00001">
    <property type="entry name" value="7tm_1"/>
    <property type="match status" value="1"/>
</dbReference>
<evidence type="ECO:0000259" key="12">
    <source>
        <dbReference type="PROSITE" id="PS50262"/>
    </source>
</evidence>
<feature type="transmembrane region" description="Helical" evidence="11">
    <location>
        <begin position="231"/>
        <end position="253"/>
    </location>
</feature>
<gene>
    <name evidence="13" type="primary">C06G4.5</name>
    <name evidence="13" type="ORF">Tcan_02906</name>
</gene>
<dbReference type="Gene3D" id="1.20.1070.10">
    <property type="entry name" value="Rhodopsin 7-helix transmembrane proteins"/>
    <property type="match status" value="1"/>
</dbReference>
<evidence type="ECO:0000313" key="14">
    <source>
        <dbReference type="Proteomes" id="UP000031036"/>
    </source>
</evidence>
<dbReference type="PRINTS" id="PR00237">
    <property type="entry name" value="GPCRRHODOPSN"/>
</dbReference>
<feature type="transmembrane region" description="Helical" evidence="11">
    <location>
        <begin position="88"/>
        <end position="109"/>
    </location>
</feature>
<accession>A0A0B2UU66</accession>
<feature type="domain" description="G-protein coupled receptors family 1 profile" evidence="12">
    <location>
        <begin position="23"/>
        <end position="296"/>
    </location>
</feature>
<dbReference type="PANTHER" id="PTHR24229">
    <property type="entry name" value="NEUROPEPTIDES RECEPTOR"/>
    <property type="match status" value="1"/>
</dbReference>
<evidence type="ECO:0000256" key="11">
    <source>
        <dbReference type="SAM" id="Phobius"/>
    </source>
</evidence>
<dbReference type="PROSITE" id="PS00237">
    <property type="entry name" value="G_PROTEIN_RECEP_F1_1"/>
    <property type="match status" value="1"/>
</dbReference>
<dbReference type="PANTHER" id="PTHR24229:SF40">
    <property type="entry name" value="ALLATOSTATIN C RECEPTOR 1-RELATED"/>
    <property type="match status" value="1"/>
</dbReference>
<comment type="caution">
    <text evidence="13">The sequence shown here is derived from an EMBL/GenBank/DDBJ whole genome shotgun (WGS) entry which is preliminary data.</text>
</comment>
<sequence length="390" mass="44914">MIPGYLLAMLIIYSLVFTVGIIGNVWVIISLVRVIRHNWSQTHSTFHHISLYIISLSLVDFFVLCMIPLLMSYFVMGSWEFGFVACKLFWTVENVNKLLSVAILAIMSFERFMAVCKPFRWPCCKTTKSVGVILSSLVSSIVMLCAPIIYYANTSKHTIYSWNRTEPLHTKILCSSDLPDSILPFFIMYMFVLGFLIPVIVIVVCYIFIVRHIRAKMNRGRDKVGNCARNVVHSILRVVVFHFVCWTPFWFFVLIPMLSFFNISQASLLSSRWIATLRLLSSFLPYINSAGNWIFYAALNRELIRNLNDSRHRTIHREMGKLFRMFIHLSEDSNGSRLDTPKSSAHFLQRFINFASGERNNPTMNRSQPIEADLSQNEANETSEDEGSIL</sequence>
<dbReference type="AlphaFoldDB" id="A0A0B2UU66"/>
<feature type="transmembrane region" description="Helical" evidence="11">
    <location>
        <begin position="130"/>
        <end position="152"/>
    </location>
</feature>
<keyword evidence="7 9" id="KW-0675">Receptor</keyword>
<evidence type="ECO:0000256" key="6">
    <source>
        <dbReference type="ARBA" id="ARBA00023136"/>
    </source>
</evidence>
<evidence type="ECO:0000313" key="13">
    <source>
        <dbReference type="EMBL" id="KHN74656.1"/>
    </source>
</evidence>
<keyword evidence="2" id="KW-1003">Cell membrane</keyword>
<organism evidence="13 14">
    <name type="scientific">Toxocara canis</name>
    <name type="common">Canine roundworm</name>
    <dbReference type="NCBI Taxonomy" id="6265"/>
    <lineage>
        <taxon>Eukaryota</taxon>
        <taxon>Metazoa</taxon>
        <taxon>Ecdysozoa</taxon>
        <taxon>Nematoda</taxon>
        <taxon>Chromadorea</taxon>
        <taxon>Rhabditida</taxon>
        <taxon>Spirurina</taxon>
        <taxon>Ascaridomorpha</taxon>
        <taxon>Ascaridoidea</taxon>
        <taxon>Toxocaridae</taxon>
        <taxon>Toxocara</taxon>
    </lineage>
</organism>
<keyword evidence="5 9" id="KW-0297">G-protein coupled receptor</keyword>
<evidence type="ECO:0000256" key="1">
    <source>
        <dbReference type="ARBA" id="ARBA00004651"/>
    </source>
</evidence>
<evidence type="ECO:0000256" key="7">
    <source>
        <dbReference type="ARBA" id="ARBA00023170"/>
    </source>
</evidence>
<keyword evidence="4 11" id="KW-1133">Transmembrane helix</keyword>
<feature type="transmembrane region" description="Helical" evidence="11">
    <location>
        <begin position="6"/>
        <end position="29"/>
    </location>
</feature>
<evidence type="ECO:0000256" key="3">
    <source>
        <dbReference type="ARBA" id="ARBA00022692"/>
    </source>
</evidence>
<reference evidence="13 14" key="1">
    <citation type="submission" date="2014-11" db="EMBL/GenBank/DDBJ databases">
        <title>Genetic blueprint of the zoonotic pathogen Toxocara canis.</title>
        <authorList>
            <person name="Zhu X.-Q."/>
            <person name="Korhonen P.K."/>
            <person name="Cai H."/>
            <person name="Young N.D."/>
            <person name="Nejsum P."/>
            <person name="von Samson-Himmelstjerna G."/>
            <person name="Boag P.R."/>
            <person name="Tan P."/>
            <person name="Li Q."/>
            <person name="Min J."/>
            <person name="Yang Y."/>
            <person name="Wang X."/>
            <person name="Fang X."/>
            <person name="Hall R.S."/>
            <person name="Hofmann A."/>
            <person name="Sternberg P.W."/>
            <person name="Jex A.R."/>
            <person name="Gasser R.B."/>
        </authorList>
    </citation>
    <scope>NUCLEOTIDE SEQUENCE [LARGE SCALE GENOMIC DNA]</scope>
    <source>
        <strain evidence="13">PN_DK_2014</strain>
    </source>
</reference>
<keyword evidence="8 9" id="KW-0807">Transducer</keyword>
<comment type="subcellular location">
    <subcellularLocation>
        <location evidence="1">Cell membrane</location>
        <topology evidence="1">Multi-pass membrane protein</topology>
    </subcellularLocation>
</comment>
<feature type="transmembrane region" description="Helical" evidence="11">
    <location>
        <begin position="273"/>
        <end position="299"/>
    </location>
</feature>
<evidence type="ECO:0000256" key="5">
    <source>
        <dbReference type="ARBA" id="ARBA00023040"/>
    </source>
</evidence>
<feature type="compositionally biased region" description="Polar residues" evidence="10">
    <location>
        <begin position="358"/>
        <end position="380"/>
    </location>
</feature>
<dbReference type="GO" id="GO:0043005">
    <property type="term" value="C:neuron projection"/>
    <property type="evidence" value="ECO:0007669"/>
    <property type="project" value="TreeGrafter"/>
</dbReference>
<comment type="similarity">
    <text evidence="9">Belongs to the G-protein coupled receptor 1 family.</text>
</comment>
<feature type="compositionally biased region" description="Acidic residues" evidence="10">
    <location>
        <begin position="381"/>
        <end position="390"/>
    </location>
</feature>
<evidence type="ECO:0000256" key="8">
    <source>
        <dbReference type="ARBA" id="ARBA00023224"/>
    </source>
</evidence>
<proteinExistence type="inferred from homology"/>